<reference evidence="4" key="2">
    <citation type="submission" date="2023-01" db="EMBL/GenBank/DDBJ databases">
        <authorList>
            <person name="Sun Q."/>
            <person name="Evtushenko L."/>
        </authorList>
    </citation>
    <scope>NUCLEOTIDE SEQUENCE</scope>
    <source>
        <strain evidence="4">VKM Ac-2007</strain>
    </source>
</reference>
<gene>
    <name evidence="4" type="ORF">GCM10017600_77120</name>
</gene>
<proteinExistence type="inferred from homology"/>
<keyword evidence="5" id="KW-1185">Reference proteome</keyword>
<dbReference type="AlphaFoldDB" id="A0A9W6IB91"/>
<dbReference type="Gene3D" id="2.60.40.10">
    <property type="entry name" value="Immunoglobulins"/>
    <property type="match status" value="1"/>
</dbReference>
<dbReference type="Pfam" id="PF16640">
    <property type="entry name" value="Big_3_5"/>
    <property type="match status" value="1"/>
</dbReference>
<comment type="caution">
    <text evidence="4">The sequence shown here is derived from an EMBL/GenBank/DDBJ whole genome shotgun (WGS) entry which is preliminary data.</text>
</comment>
<dbReference type="InterPro" id="IPR021884">
    <property type="entry name" value="Ice-bd_prot"/>
</dbReference>
<name>A0A9W6IB91_9ACTN</name>
<organism evidence="4 5">
    <name type="scientific">Streptosporangium carneum</name>
    <dbReference type="NCBI Taxonomy" id="47481"/>
    <lineage>
        <taxon>Bacteria</taxon>
        <taxon>Bacillati</taxon>
        <taxon>Actinomycetota</taxon>
        <taxon>Actinomycetes</taxon>
        <taxon>Streptosporangiales</taxon>
        <taxon>Streptosporangiaceae</taxon>
        <taxon>Streptosporangium</taxon>
    </lineage>
</organism>
<sequence>MTNVDNPRTFPRRRYWLAPTILVAGVLGSLVATPKGMSAAQEPVDLGRAANTAVLAGTAVTATKLVTVSGNLDLSPGTALTGFPPGEVREGSAHLDDAHAKAVAAAAAAAYQNVAARTPTATVAAELGGTTRTPGVYKAAEGVFTLDGTLTLDAEGDPGAVFVFQADSALNTARVSNIALANGAKVDNIFWQVGDSATIGTLSTFQGNVLALNSITVAETAVVYGRTLALNGTVELRGSAILPATRVSLPGVTRPRTTTTLTSSPNPSTAGQAVTFTATVSAVTGSLTPTGRVLFRDGSTRLGIVLTDATGVARFTTSSLSAGTHQITAVYVSRGTAMHEAWVLFMPSRSNVLSQEVLAAR</sequence>
<dbReference type="Pfam" id="PF11999">
    <property type="entry name" value="Ice_binding"/>
    <property type="match status" value="1"/>
</dbReference>
<keyword evidence="2" id="KW-0732">Signal</keyword>
<dbReference type="GO" id="GO:0005975">
    <property type="term" value="P:carbohydrate metabolic process"/>
    <property type="evidence" value="ECO:0007669"/>
    <property type="project" value="UniProtKB-ARBA"/>
</dbReference>
<dbReference type="RefSeq" id="WP_271222538.1">
    <property type="nucleotide sequence ID" value="NZ_BAAAVD010000013.1"/>
</dbReference>
<dbReference type="Proteomes" id="UP001143474">
    <property type="component" value="Unassembled WGS sequence"/>
</dbReference>
<protein>
    <recommendedName>
        <fullName evidence="3">Bacterial Ig-like domain-containing protein</fullName>
    </recommendedName>
</protein>
<feature type="domain" description="Bacterial Ig-like" evidence="3">
    <location>
        <begin position="261"/>
        <end position="337"/>
    </location>
</feature>
<evidence type="ECO:0000313" key="5">
    <source>
        <dbReference type="Proteomes" id="UP001143474"/>
    </source>
</evidence>
<accession>A0A9W6IB91</accession>
<dbReference type="InterPro" id="IPR032109">
    <property type="entry name" value="Big_3_5"/>
</dbReference>
<dbReference type="EMBL" id="BSEV01000030">
    <property type="protein sequence ID" value="GLK14300.1"/>
    <property type="molecule type" value="Genomic_DNA"/>
</dbReference>
<evidence type="ECO:0000313" key="4">
    <source>
        <dbReference type="EMBL" id="GLK14300.1"/>
    </source>
</evidence>
<comment type="similarity">
    <text evidence="1">Belongs to the ice-binding protein family.</text>
</comment>
<reference evidence="4" key="1">
    <citation type="journal article" date="2014" name="Int. J. Syst. Evol. Microbiol.">
        <title>Complete genome sequence of Corynebacterium casei LMG S-19264T (=DSM 44701T), isolated from a smear-ripened cheese.</title>
        <authorList>
            <consortium name="US DOE Joint Genome Institute (JGI-PGF)"/>
            <person name="Walter F."/>
            <person name="Albersmeier A."/>
            <person name="Kalinowski J."/>
            <person name="Ruckert C."/>
        </authorList>
    </citation>
    <scope>NUCLEOTIDE SEQUENCE</scope>
    <source>
        <strain evidence="4">VKM Ac-2007</strain>
    </source>
</reference>
<evidence type="ECO:0000256" key="1">
    <source>
        <dbReference type="ARBA" id="ARBA00005445"/>
    </source>
</evidence>
<evidence type="ECO:0000259" key="3">
    <source>
        <dbReference type="Pfam" id="PF16640"/>
    </source>
</evidence>
<evidence type="ECO:0000256" key="2">
    <source>
        <dbReference type="ARBA" id="ARBA00022729"/>
    </source>
</evidence>
<dbReference type="InterPro" id="IPR013783">
    <property type="entry name" value="Ig-like_fold"/>
</dbReference>